<dbReference type="STRING" id="1285928.SAMN04487894_11734"/>
<accession>A0A1G6Z315</accession>
<reference evidence="3" key="1">
    <citation type="submission" date="2016-10" db="EMBL/GenBank/DDBJ databases">
        <authorList>
            <person name="Varghese N."/>
            <person name="Submissions S."/>
        </authorList>
    </citation>
    <scope>NUCLEOTIDE SEQUENCE [LARGE SCALE GENOMIC DNA]</scope>
    <source>
        <strain evidence="3">DSM 25811 / CCM 8410 / LMG 26954 / E90</strain>
    </source>
</reference>
<feature type="signal peptide" evidence="1">
    <location>
        <begin position="1"/>
        <end position="28"/>
    </location>
</feature>
<dbReference type="RefSeq" id="WP_090392353.1">
    <property type="nucleotide sequence ID" value="NZ_FMZO01000017.1"/>
</dbReference>
<dbReference type="EMBL" id="FMZO01000017">
    <property type="protein sequence ID" value="SDD96921.1"/>
    <property type="molecule type" value="Genomic_DNA"/>
</dbReference>
<protein>
    <submittedName>
        <fullName evidence="2">Uncharacterized protein</fullName>
    </submittedName>
</protein>
<keyword evidence="1" id="KW-0732">Signal</keyword>
<proteinExistence type="predicted"/>
<evidence type="ECO:0000313" key="2">
    <source>
        <dbReference type="EMBL" id="SDD96921.1"/>
    </source>
</evidence>
<feature type="chain" id="PRO_5011620418" evidence="1">
    <location>
        <begin position="29"/>
        <end position="232"/>
    </location>
</feature>
<keyword evidence="3" id="KW-1185">Reference proteome</keyword>
<gene>
    <name evidence="2" type="ORF">SAMN04487894_11734</name>
</gene>
<sequence>MKRINVKKMAGTAFVAGLLLLLVPDAPAQINSRKRPVVEKTGVPENYVKGQETFLNNPLVKMQLIITNANTILINPNAFKTEQFHFLNASSAQGAHAYATEFCNVDLKHIASNTEVIKTNEAYGNVYRQTFDIPVDQSLKYKNFVTEGNGELVVNLFFKPSGYAKYQQKEMFGSFVIALTFADGYKQYLNLQPIQPATAKGTWNAVYPAPLNVVRKVLPGLPSTRPQAPVVK</sequence>
<dbReference type="Proteomes" id="UP000198757">
    <property type="component" value="Unassembled WGS sequence"/>
</dbReference>
<organism evidence="2 3">
    <name type="scientific">Niabella drilacis (strain DSM 25811 / CCM 8410 / CCUG 62505 / LMG 26954 / E90)</name>
    <dbReference type="NCBI Taxonomy" id="1285928"/>
    <lineage>
        <taxon>Bacteria</taxon>
        <taxon>Pseudomonadati</taxon>
        <taxon>Bacteroidota</taxon>
        <taxon>Chitinophagia</taxon>
        <taxon>Chitinophagales</taxon>
        <taxon>Chitinophagaceae</taxon>
        <taxon>Niabella</taxon>
    </lineage>
</organism>
<evidence type="ECO:0000313" key="3">
    <source>
        <dbReference type="Proteomes" id="UP000198757"/>
    </source>
</evidence>
<name>A0A1G6Z315_NIADE</name>
<dbReference type="AlphaFoldDB" id="A0A1G6Z315"/>
<evidence type="ECO:0000256" key="1">
    <source>
        <dbReference type="SAM" id="SignalP"/>
    </source>
</evidence>